<accession>A0A8H5YYJ2</accession>
<dbReference type="AlphaFoldDB" id="A0A8H5YYJ2"/>
<feature type="chain" id="PRO_5034023461" description="Apple domain-containing protein" evidence="1">
    <location>
        <begin position="20"/>
        <end position="189"/>
    </location>
</feature>
<dbReference type="Proteomes" id="UP000544331">
    <property type="component" value="Unassembled WGS sequence"/>
</dbReference>
<proteinExistence type="predicted"/>
<feature type="signal peptide" evidence="1">
    <location>
        <begin position="1"/>
        <end position="19"/>
    </location>
</feature>
<dbReference type="OrthoDB" id="5098550at2759"/>
<evidence type="ECO:0000313" key="3">
    <source>
        <dbReference type="Proteomes" id="UP000544331"/>
    </source>
</evidence>
<name>A0A8H5YYJ2_9HYPO</name>
<organism evidence="2 3">
    <name type="scientific">Fusarium mundagurra</name>
    <dbReference type="NCBI Taxonomy" id="1567541"/>
    <lineage>
        <taxon>Eukaryota</taxon>
        <taxon>Fungi</taxon>
        <taxon>Dikarya</taxon>
        <taxon>Ascomycota</taxon>
        <taxon>Pezizomycotina</taxon>
        <taxon>Sordariomycetes</taxon>
        <taxon>Hypocreomycetidae</taxon>
        <taxon>Hypocreales</taxon>
        <taxon>Nectriaceae</taxon>
        <taxon>Fusarium</taxon>
        <taxon>Fusarium fujikuroi species complex</taxon>
    </lineage>
</organism>
<sequence length="189" mass="19648">MITPRIIVIIGLLAAGAHAGPCKPSSIVTTMTETTETDAASTTGTATISDITPFPAGVLCDTEGIGADPNMVFLTQLSGDVTIAKCRDVCRGLDGCIAFAIEPGVFCDLWGGRIQGTDGSNTDYTWYSLDCFCDLPELPTTSAEATATTATTDPKFLATDTATTDTTAPTIDTVTTNTATPSLRHLQQC</sequence>
<evidence type="ECO:0000256" key="1">
    <source>
        <dbReference type="SAM" id="SignalP"/>
    </source>
</evidence>
<evidence type="ECO:0000313" key="2">
    <source>
        <dbReference type="EMBL" id="KAF5721014.1"/>
    </source>
</evidence>
<evidence type="ECO:0008006" key="4">
    <source>
        <dbReference type="Google" id="ProtNLM"/>
    </source>
</evidence>
<comment type="caution">
    <text evidence="2">The sequence shown here is derived from an EMBL/GenBank/DDBJ whole genome shotgun (WGS) entry which is preliminary data.</text>
</comment>
<dbReference type="EMBL" id="JAAOAN010000122">
    <property type="protein sequence ID" value="KAF5721014.1"/>
    <property type="molecule type" value="Genomic_DNA"/>
</dbReference>
<reference evidence="2 3" key="1">
    <citation type="submission" date="2020-05" db="EMBL/GenBank/DDBJ databases">
        <title>Identification and distribution of gene clusters putatively required for synthesis of sphingolipid metabolism inhibitors in phylogenetically diverse species of the filamentous fungus Fusarium.</title>
        <authorList>
            <person name="Kim H.-S."/>
            <person name="Busman M."/>
            <person name="Brown D.W."/>
            <person name="Divon H."/>
            <person name="Uhlig S."/>
            <person name="Proctor R.H."/>
        </authorList>
    </citation>
    <scope>NUCLEOTIDE SEQUENCE [LARGE SCALE GENOMIC DNA]</scope>
    <source>
        <strain evidence="2 3">NRRL 66235</strain>
    </source>
</reference>
<protein>
    <recommendedName>
        <fullName evidence="4">Apple domain-containing protein</fullName>
    </recommendedName>
</protein>
<keyword evidence="3" id="KW-1185">Reference proteome</keyword>
<gene>
    <name evidence="2" type="ORF">FMUND_3917</name>
</gene>
<keyword evidence="1" id="KW-0732">Signal</keyword>